<dbReference type="GO" id="GO:0005829">
    <property type="term" value="C:cytosol"/>
    <property type="evidence" value="ECO:0007669"/>
    <property type="project" value="TreeGrafter"/>
</dbReference>
<evidence type="ECO:0000313" key="3">
    <source>
        <dbReference type="EMBL" id="BAB54864.1"/>
    </source>
</evidence>
<accession>Q98NZ1</accession>
<protein>
    <submittedName>
        <fullName evidence="3">Mll9677 protein</fullName>
    </submittedName>
</protein>
<dbReference type="KEGG" id="mlo:mll9677"/>
<dbReference type="Gene3D" id="2.60.200.40">
    <property type="match status" value="1"/>
</dbReference>
<reference evidence="3 4" key="1">
    <citation type="journal article" date="2000" name="DNA Res.">
        <title>Complete genome structure of the nitrogen-fixing symbiotic bacterium Mesorhizobium loti.</title>
        <authorList>
            <person name="Kaneko T."/>
            <person name="Nakamura Y."/>
            <person name="Sato S."/>
            <person name="Asamizu E."/>
            <person name="Kato T."/>
            <person name="Sasamoto S."/>
            <person name="Watanabe A."/>
            <person name="Idesawa K."/>
            <person name="Ishikawa A."/>
            <person name="Kawashima K."/>
            <person name="Kimura T."/>
            <person name="Kishida Y."/>
            <person name="Kiyokawa C."/>
            <person name="Kohara M."/>
            <person name="Matsumoto M."/>
            <person name="Matsuno A."/>
            <person name="Mochizuki Y."/>
            <person name="Nakayama S."/>
            <person name="Nakazaki N."/>
            <person name="Shimpo S."/>
            <person name="Sugimoto M."/>
            <person name="Takeuchi C."/>
            <person name="Yamada M."/>
            <person name="Tabata S."/>
        </authorList>
    </citation>
    <scope>NUCLEOTIDE SEQUENCE [LARGE SCALE GENOMIC DNA]</scope>
    <source>
        <strain evidence="4">LMG 29417 / CECT 9101 / MAFF 303099</strain>
        <plasmid evidence="3 4">pMLb</plasmid>
    </source>
</reference>
<dbReference type="InterPro" id="IPR017438">
    <property type="entry name" value="ATP-NAD_kinase_N"/>
</dbReference>
<keyword evidence="3" id="KW-0614">Plasmid</keyword>
<dbReference type="InterPro" id="IPR004363">
    <property type="entry name" value="Methylgl_synth"/>
</dbReference>
<dbReference type="Pfam" id="PF00781">
    <property type="entry name" value="DAGK_cat"/>
    <property type="match status" value="1"/>
</dbReference>
<dbReference type="EMBL" id="AP003017">
    <property type="protein sequence ID" value="BAB54864.1"/>
    <property type="molecule type" value="Genomic_DNA"/>
</dbReference>
<dbReference type="eggNOG" id="COG1597">
    <property type="taxonomic scope" value="Bacteria"/>
</dbReference>
<evidence type="ECO:0000259" key="2">
    <source>
        <dbReference type="PROSITE" id="PS50146"/>
    </source>
</evidence>
<dbReference type="HOGENOM" id="CLU_568441_0_0_5"/>
<dbReference type="GO" id="GO:0016301">
    <property type="term" value="F:kinase activity"/>
    <property type="evidence" value="ECO:0007669"/>
    <property type="project" value="InterPro"/>
</dbReference>
<proteinExistence type="predicted"/>
<dbReference type="InterPro" id="IPR001206">
    <property type="entry name" value="Diacylglycerol_kinase_cat_dom"/>
</dbReference>
<dbReference type="AlphaFoldDB" id="Q98NZ1"/>
<geneLocation type="plasmid" evidence="3 4">
    <name>pMLb</name>
</geneLocation>
<evidence type="ECO:0000313" key="4">
    <source>
        <dbReference type="Proteomes" id="UP000000552"/>
    </source>
</evidence>
<dbReference type="PANTHER" id="PTHR30492:SF0">
    <property type="entry name" value="METHYLGLYOXAL SYNTHASE"/>
    <property type="match status" value="1"/>
</dbReference>
<dbReference type="GO" id="GO:0008929">
    <property type="term" value="F:methylglyoxal synthase activity"/>
    <property type="evidence" value="ECO:0007669"/>
    <property type="project" value="InterPro"/>
</dbReference>
<evidence type="ECO:0000256" key="1">
    <source>
        <dbReference type="SAM" id="MobiDB-lite"/>
    </source>
</evidence>
<name>Q98NZ1_RHILO</name>
<dbReference type="SUPFAM" id="SSF111331">
    <property type="entry name" value="NAD kinase/diacylglycerol kinase-like"/>
    <property type="match status" value="1"/>
</dbReference>
<feature type="domain" description="DAGKc" evidence="2">
    <location>
        <begin position="164"/>
        <end position="300"/>
    </location>
</feature>
<dbReference type="GO" id="GO:0019242">
    <property type="term" value="P:methylglyoxal biosynthetic process"/>
    <property type="evidence" value="ECO:0007669"/>
    <property type="project" value="InterPro"/>
</dbReference>
<organism evidence="3 4">
    <name type="scientific">Mesorhizobium japonicum (strain LMG 29417 / CECT 9101 / MAFF 303099)</name>
    <name type="common">Mesorhizobium loti (strain MAFF 303099)</name>
    <dbReference type="NCBI Taxonomy" id="266835"/>
    <lineage>
        <taxon>Bacteria</taxon>
        <taxon>Pseudomonadati</taxon>
        <taxon>Pseudomonadota</taxon>
        <taxon>Alphaproteobacteria</taxon>
        <taxon>Hyphomicrobiales</taxon>
        <taxon>Phyllobacteriaceae</taxon>
        <taxon>Mesorhizobium</taxon>
    </lineage>
</organism>
<feature type="region of interest" description="Disordered" evidence="1">
    <location>
        <begin position="31"/>
        <end position="51"/>
    </location>
</feature>
<dbReference type="PANTHER" id="PTHR30492">
    <property type="entry name" value="METHYLGLYOXAL SYNTHASE"/>
    <property type="match status" value="1"/>
</dbReference>
<dbReference type="PROSITE" id="PS50146">
    <property type="entry name" value="DAGK"/>
    <property type="match status" value="1"/>
</dbReference>
<dbReference type="SMART" id="SM00046">
    <property type="entry name" value="DAGKc"/>
    <property type="match status" value="1"/>
</dbReference>
<sequence>MASGSGQGCDLVRQHGVSWLRAAGSGCLSASGPQAGTGHLDGGGGGRRRTAWHDPQAELQPAQAGNSSCHASIHGKLPEWTCNALGDHVPDRRRSPFTCKSGSAPQSVFHVACRVSDGGRWHKPGLSGGPLSYGCLGRMVRWLWLGGPVLDSRFMVSGKAEAGAKDLKVMALINKRAGAAAREGDIERAVRDGFAERGVEADVRLVEGREVGELAQRFVAENKSSSGHGSILVVGGGDGTLGSAASALAGTDVVLGVLPLGTLNHFAKDLGVPLDLTAAIDTIATGKPVAVDVAEVNGRVFLNNSSIGIYPFFVAKRSAEQRRRGLGKLAAIGPALMRTLRFASWQAVHVAAQGTRERLRTPCVFVGNNFYDIADLGRRRSLSSKELCVYVVKQQSWFGLALLPFKIAFGMVDATRDLEIYRTNSLQITSHRRAMLISLDGEAVSINTPLNFQIRPAALQVFAPAKIPEPVVVAESGEIQ</sequence>
<dbReference type="InterPro" id="IPR016064">
    <property type="entry name" value="NAD/diacylglycerol_kinase_sf"/>
</dbReference>
<dbReference type="Proteomes" id="UP000000552">
    <property type="component" value="Plasmid pMLb"/>
</dbReference>
<dbReference type="Gene3D" id="3.40.50.10330">
    <property type="entry name" value="Probable inorganic polyphosphate/atp-NAD kinase, domain 1"/>
    <property type="match status" value="1"/>
</dbReference>
<gene>
    <name evidence="3" type="ordered locus">mll9677</name>
</gene>